<proteinExistence type="predicted"/>
<protein>
    <submittedName>
        <fullName evidence="1">Cadherin-like domain-containing protein</fullName>
    </submittedName>
</protein>
<reference evidence="1 2" key="1">
    <citation type="submission" date="2022-07" db="EMBL/GenBank/DDBJ databases">
        <title>Methylomonas rivi sp. nov., Methylomonas rosea sp. nov., Methylomonas aureus sp. nov. and Methylomonas subterranea sp. nov., four novel methanotrophs isolated from a freshwater creek and the deep terrestrial subsurface.</title>
        <authorList>
            <person name="Abin C."/>
            <person name="Sankaranarayanan K."/>
            <person name="Garner C."/>
            <person name="Sindelar R."/>
            <person name="Kotary K."/>
            <person name="Garner R."/>
            <person name="Barclay S."/>
            <person name="Lawson P."/>
            <person name="Krumholz L."/>
        </authorList>
    </citation>
    <scope>NUCLEOTIDE SEQUENCE [LARGE SCALE GENOMIC DNA]</scope>
    <source>
        <strain evidence="1 2">SURF-1</strain>
    </source>
</reference>
<dbReference type="InterPro" id="IPR015919">
    <property type="entry name" value="Cadherin-like_sf"/>
</dbReference>
<dbReference type="Pfam" id="PF05345">
    <property type="entry name" value="He_PIG"/>
    <property type="match status" value="1"/>
</dbReference>
<dbReference type="EMBL" id="JANIBM010000026">
    <property type="protein sequence ID" value="MCQ8182624.1"/>
    <property type="molecule type" value="Genomic_DNA"/>
</dbReference>
<dbReference type="Gene3D" id="2.60.40.10">
    <property type="entry name" value="Immunoglobulins"/>
    <property type="match status" value="1"/>
</dbReference>
<comment type="caution">
    <text evidence="1">The sequence shown here is derived from an EMBL/GenBank/DDBJ whole genome shotgun (WGS) entry which is preliminary data.</text>
</comment>
<gene>
    <name evidence="1" type="ORF">NP603_15995</name>
</gene>
<name>A0ABT1UK64_9GAMM</name>
<dbReference type="SUPFAM" id="SSF49313">
    <property type="entry name" value="Cadherin-like"/>
    <property type="match status" value="1"/>
</dbReference>
<dbReference type="Proteomes" id="UP001524569">
    <property type="component" value="Unassembled WGS sequence"/>
</dbReference>
<dbReference type="InterPro" id="IPR013783">
    <property type="entry name" value="Ig-like_fold"/>
</dbReference>
<dbReference type="RefSeq" id="WP_256611952.1">
    <property type="nucleotide sequence ID" value="NZ_JANIBM010000026.1"/>
</dbReference>
<evidence type="ECO:0000313" key="1">
    <source>
        <dbReference type="EMBL" id="MCQ8182624.1"/>
    </source>
</evidence>
<evidence type="ECO:0000313" key="2">
    <source>
        <dbReference type="Proteomes" id="UP001524569"/>
    </source>
</evidence>
<sequence length="723" mass="77652">MSRTANLENYRAVFWIFGLFWLAVSGVAAAEDTFCAKVSIEIKQELTLERQAFDAHMRINNGAQGFPVENVRVDVKFADEDGNPVIGSFDPDNTQAKFFIRQDSLSGIENVTGTGVVAPASSADIHWLIIPAPGAAGQLAGGKLYFVGATLQYTLNGEAKTTEITPDFIYVKPMPQLTLDYFLPSDVFGDDAFTPSIEPPEPFTLGVRVSNKGRSMAPALKINSAQPRIVENELGLLINFRINGGFVNDAAVAPSLLLDFGDIAANSAKMGRWQMETTLSGKFIEFTADYSHADELGGELTSLMTAVNTHQLLRDVLVDLPGRDAIKDFLASDGSTLRVYESNGVDTQVTDQSAFASIAVSGQQGGSASYQLNLPVTAGFFYARIPDPQAGKKDVTRLLRADGKALNKANVWLSKTRAANHGWNYFINVFDQNGGGHYSLTMDDFPVAPHAPVLQFIADKTVSEGKSVGFIVEASDADGTVPVLTVAQLPAGAVFADRRDGVGLFSWTPNHDQAGVYYITFTASDGALKAQRTAKITVIDAPVATANYEVSFEAGFNIFTYPVQVAAQHQTCLGLLNSLGDATVVANISRFNTASQKVEQCSYASAGDFAIKAGDALAIQMLQQKTLQFDGEKTCPVWFVNPGPNYVGHPLAPAGFSCYDVANLTKSKVSLTQSFNKSNGRFESCGWDSQANQPIGVDFPIGVTDGLIVNAIKQEIITLPGCE</sequence>
<accession>A0ABT1UK64</accession>
<keyword evidence="2" id="KW-1185">Reference proteome</keyword>
<organism evidence="1 2">
    <name type="scientific">Methylomonas aurea</name>
    <dbReference type="NCBI Taxonomy" id="2952224"/>
    <lineage>
        <taxon>Bacteria</taxon>
        <taxon>Pseudomonadati</taxon>
        <taxon>Pseudomonadota</taxon>
        <taxon>Gammaproteobacteria</taxon>
        <taxon>Methylococcales</taxon>
        <taxon>Methylococcaceae</taxon>
        <taxon>Methylomonas</taxon>
    </lineage>
</organism>